<keyword evidence="2" id="KW-1185">Reference proteome</keyword>
<reference evidence="2" key="1">
    <citation type="submission" date="2019-05" db="EMBL/GenBank/DDBJ databases">
        <title>Complete genome sequencing of Dialister sp. strain 5BBH33.</title>
        <authorList>
            <person name="Sakamoto M."/>
            <person name="Murakami T."/>
            <person name="Mori H."/>
        </authorList>
    </citation>
    <scope>NUCLEOTIDE SEQUENCE [LARGE SCALE GENOMIC DNA]</scope>
    <source>
        <strain evidence="2">5BBH33</strain>
    </source>
</reference>
<dbReference type="Pfam" id="PF09612">
    <property type="entry name" value="HtrL_YibB"/>
    <property type="match status" value="1"/>
</dbReference>
<name>A0A8D4UVT5_9FIRM</name>
<dbReference type="Proteomes" id="UP000320585">
    <property type="component" value="Chromosome"/>
</dbReference>
<evidence type="ECO:0000313" key="2">
    <source>
        <dbReference type="Proteomes" id="UP000320585"/>
    </source>
</evidence>
<evidence type="ECO:0000313" key="1">
    <source>
        <dbReference type="EMBL" id="BBK25905.1"/>
    </source>
</evidence>
<protein>
    <submittedName>
        <fullName evidence="1">Uncharacterized protein</fullName>
    </submittedName>
</protein>
<dbReference type="EMBL" id="AP019697">
    <property type="protein sequence ID" value="BBK25905.1"/>
    <property type="molecule type" value="Genomic_DNA"/>
</dbReference>
<accession>A0A8D4UVT5</accession>
<dbReference type="RefSeq" id="WP_162501790.1">
    <property type="nucleotide sequence ID" value="NZ_AP019697.1"/>
</dbReference>
<organism evidence="1 2">
    <name type="scientific">Dialister hominis</name>
    <dbReference type="NCBI Taxonomy" id="2582419"/>
    <lineage>
        <taxon>Bacteria</taxon>
        <taxon>Bacillati</taxon>
        <taxon>Bacillota</taxon>
        <taxon>Negativicutes</taxon>
        <taxon>Veillonellales</taxon>
        <taxon>Veillonellaceae</taxon>
        <taxon>Dialister</taxon>
    </lineage>
</organism>
<dbReference type="KEGG" id="dho:Dia5BBH33_18400"/>
<gene>
    <name evidence="1" type="ORF">Dia5BBH33_18400</name>
</gene>
<dbReference type="InterPro" id="IPR011735">
    <property type="entry name" value="WlaTC/HtrL_glycosyltransf"/>
</dbReference>
<dbReference type="AlphaFoldDB" id="A0A8D4UVT5"/>
<sequence length="169" mass="20313">MSEITLVTAFFEINRSTWVKFSRTEKTYFKHFDHWARMKNRLVVYTMPEMVSEVLAIRRKYGLEDRTIVVPINDVTKEVPDVYQDIKYAMENKDSWLFHDALANPESWNYRYNYITCIKSYWVQKAVKDGFAKGTVAWIDFGFDHGGEDFPYSEDFNFLWSYDFSWRIV</sequence>
<proteinExistence type="predicted"/>
<dbReference type="GeneID" id="92717049"/>